<gene>
    <name evidence="2" type="ORF">LCGC14_0709900</name>
</gene>
<proteinExistence type="predicted"/>
<protein>
    <submittedName>
        <fullName evidence="2">Uncharacterized protein</fullName>
    </submittedName>
</protein>
<feature type="region of interest" description="Disordered" evidence="1">
    <location>
        <begin position="65"/>
        <end position="84"/>
    </location>
</feature>
<name>A0A0F9QFG6_9ZZZZ</name>
<dbReference type="EMBL" id="LAZR01001557">
    <property type="protein sequence ID" value="KKN42780.1"/>
    <property type="molecule type" value="Genomic_DNA"/>
</dbReference>
<reference evidence="2" key="1">
    <citation type="journal article" date="2015" name="Nature">
        <title>Complex archaea that bridge the gap between prokaryotes and eukaryotes.</title>
        <authorList>
            <person name="Spang A."/>
            <person name="Saw J.H."/>
            <person name="Jorgensen S.L."/>
            <person name="Zaremba-Niedzwiedzka K."/>
            <person name="Martijn J."/>
            <person name="Lind A.E."/>
            <person name="van Eijk R."/>
            <person name="Schleper C."/>
            <person name="Guy L."/>
            <person name="Ettema T.J."/>
        </authorList>
    </citation>
    <scope>NUCLEOTIDE SEQUENCE</scope>
</reference>
<sequence>MRRRIPSVCNLVPVVHVSIRTSCERRARRKHLAEGVGCCRWLNALNAHLVSVRLPRPIVVRAAHPPSAHPLSTSSGSRSLKHSAGALTSPSIHALQLLCTPALTVLSASSMDPGSQFLTASAMLPSP</sequence>
<comment type="caution">
    <text evidence="2">The sequence shown here is derived from an EMBL/GenBank/DDBJ whole genome shotgun (WGS) entry which is preliminary data.</text>
</comment>
<dbReference type="AlphaFoldDB" id="A0A0F9QFG6"/>
<evidence type="ECO:0000256" key="1">
    <source>
        <dbReference type="SAM" id="MobiDB-lite"/>
    </source>
</evidence>
<evidence type="ECO:0000313" key="2">
    <source>
        <dbReference type="EMBL" id="KKN42780.1"/>
    </source>
</evidence>
<organism evidence="2">
    <name type="scientific">marine sediment metagenome</name>
    <dbReference type="NCBI Taxonomy" id="412755"/>
    <lineage>
        <taxon>unclassified sequences</taxon>
        <taxon>metagenomes</taxon>
        <taxon>ecological metagenomes</taxon>
    </lineage>
</organism>
<accession>A0A0F9QFG6</accession>